<dbReference type="Pfam" id="PF00294">
    <property type="entry name" value="PfkB"/>
    <property type="match status" value="1"/>
</dbReference>
<evidence type="ECO:0000256" key="2">
    <source>
        <dbReference type="ARBA" id="ARBA00022679"/>
    </source>
</evidence>
<reference evidence="5" key="1">
    <citation type="submission" date="2021-12" db="EMBL/GenBank/DDBJ databases">
        <title>Draft genome sequence of Corynebacterium ammoniagenes strain T-723.</title>
        <authorList>
            <person name="Matsuzawa M."/>
            <person name="Hiratani M."/>
            <person name="Abe I."/>
            <person name="Tsuji Y."/>
            <person name="Nakamura J."/>
        </authorList>
    </citation>
    <scope>NUCLEOTIDE SEQUENCE</scope>
    <source>
        <strain evidence="5">T-723</strain>
    </source>
</reference>
<dbReference type="GO" id="GO:0016301">
    <property type="term" value="F:kinase activity"/>
    <property type="evidence" value="ECO:0007669"/>
    <property type="project" value="UniProtKB-KW"/>
</dbReference>
<name>A0AAV5G472_CORAM</name>
<dbReference type="InterPro" id="IPR052700">
    <property type="entry name" value="Carb_kinase_PfkB-like"/>
</dbReference>
<gene>
    <name evidence="5" type="ORF">CAT723_03700</name>
</gene>
<accession>A0AAV5G472</accession>
<evidence type="ECO:0000256" key="3">
    <source>
        <dbReference type="ARBA" id="ARBA00022777"/>
    </source>
</evidence>
<dbReference type="Gene3D" id="3.40.1190.20">
    <property type="match status" value="1"/>
</dbReference>
<evidence type="ECO:0000313" key="5">
    <source>
        <dbReference type="EMBL" id="GJN41891.1"/>
    </source>
</evidence>
<dbReference type="InterPro" id="IPR029056">
    <property type="entry name" value="Ribokinase-like"/>
</dbReference>
<evidence type="ECO:0000256" key="1">
    <source>
        <dbReference type="ARBA" id="ARBA00010688"/>
    </source>
</evidence>
<keyword evidence="3" id="KW-0418">Kinase</keyword>
<dbReference type="Proteomes" id="UP001054925">
    <property type="component" value="Unassembled WGS sequence"/>
</dbReference>
<proteinExistence type="inferred from homology"/>
<dbReference type="PANTHER" id="PTHR43320">
    <property type="entry name" value="SUGAR KINASE"/>
    <property type="match status" value="1"/>
</dbReference>
<dbReference type="InterPro" id="IPR011611">
    <property type="entry name" value="PfkB_dom"/>
</dbReference>
<dbReference type="InterPro" id="IPR002173">
    <property type="entry name" value="Carboh/pur_kinase_PfkB_CS"/>
</dbReference>
<dbReference type="CDD" id="cd01166">
    <property type="entry name" value="KdgK"/>
    <property type="match status" value="1"/>
</dbReference>
<keyword evidence="2" id="KW-0808">Transferase</keyword>
<dbReference type="RefSeq" id="WP_003849454.1">
    <property type="nucleotide sequence ID" value="NZ_BQKK01000001.1"/>
</dbReference>
<organism evidence="5 6">
    <name type="scientific">Corynebacterium ammoniagenes</name>
    <name type="common">Brevibacterium ammoniagenes</name>
    <dbReference type="NCBI Taxonomy" id="1697"/>
    <lineage>
        <taxon>Bacteria</taxon>
        <taxon>Bacillati</taxon>
        <taxon>Actinomycetota</taxon>
        <taxon>Actinomycetes</taxon>
        <taxon>Mycobacteriales</taxon>
        <taxon>Corynebacteriaceae</taxon>
        <taxon>Corynebacterium</taxon>
    </lineage>
</organism>
<sequence length="321" mass="34184">MPNIVTLGETMALIRSNIAGHQGSRSQMTLGFGGAESNLSVALTRLGNHVTWFSQLGADAFGRMIATELRGEGIDVRAKSIDDAPTGLMVKTSGLAGTQDVTYYRKDSAAARISDSDIPEDLFAGADLFHTSGITLAISKSARETGLAALKKAQQEKVRTSFDINHRTRLWPQEKAAPFYRQALSYADIVFAGRAEAALVTDLDPQSDPQVLLSALQHLTTGYVVLKEGEEGSWALRDNELIHVPAIAITAVDTVGAGDGFAAGFIDAFLKSGTLDLASCLESGNRVGAFACLNSGDWEGYPTPDQLRLIDAPVGIEIVSR</sequence>
<comment type="caution">
    <text evidence="5">The sequence shown here is derived from an EMBL/GenBank/DDBJ whole genome shotgun (WGS) entry which is preliminary data.</text>
</comment>
<dbReference type="EMBL" id="BQKK01000001">
    <property type="protein sequence ID" value="GJN41891.1"/>
    <property type="molecule type" value="Genomic_DNA"/>
</dbReference>
<comment type="similarity">
    <text evidence="1">Belongs to the carbohydrate kinase PfkB family.</text>
</comment>
<protein>
    <submittedName>
        <fullName evidence="5">Ribokinase</fullName>
    </submittedName>
</protein>
<feature type="domain" description="Carbohydrate kinase PfkB" evidence="4">
    <location>
        <begin position="1"/>
        <end position="302"/>
    </location>
</feature>
<evidence type="ECO:0000259" key="4">
    <source>
        <dbReference type="Pfam" id="PF00294"/>
    </source>
</evidence>
<dbReference type="PANTHER" id="PTHR43320:SF2">
    <property type="entry name" value="2-DEHYDRO-3-DEOXYGLUCONOKINASE_2-DEHYDRO-3-DEOXYGALACTONOKINASE"/>
    <property type="match status" value="1"/>
</dbReference>
<evidence type="ECO:0000313" key="6">
    <source>
        <dbReference type="Proteomes" id="UP001054925"/>
    </source>
</evidence>
<dbReference type="SUPFAM" id="SSF53613">
    <property type="entry name" value="Ribokinase-like"/>
    <property type="match status" value="1"/>
</dbReference>
<dbReference type="AlphaFoldDB" id="A0AAV5G472"/>
<dbReference type="PROSITE" id="PS00584">
    <property type="entry name" value="PFKB_KINASES_2"/>
    <property type="match status" value="1"/>
</dbReference>